<protein>
    <submittedName>
        <fullName evidence="2">Uncharacterized protein</fullName>
    </submittedName>
</protein>
<reference evidence="3" key="1">
    <citation type="journal article" date="2019" name="Int. J. Syst. Evol. Microbiol.">
        <title>The Global Catalogue of Microorganisms (GCM) 10K type strain sequencing project: providing services to taxonomists for standard genome sequencing and annotation.</title>
        <authorList>
            <consortium name="The Broad Institute Genomics Platform"/>
            <consortium name="The Broad Institute Genome Sequencing Center for Infectious Disease"/>
            <person name="Wu L."/>
            <person name="Ma J."/>
        </authorList>
    </citation>
    <scope>NUCLEOTIDE SEQUENCE [LARGE SCALE GENOMIC DNA]</scope>
    <source>
        <strain evidence="3">CGMCC 1.15922</strain>
    </source>
</reference>
<organism evidence="2 3">
    <name type="scientific">Thalassotalea profundi</name>
    <dbReference type="NCBI Taxonomy" id="2036687"/>
    <lineage>
        <taxon>Bacteria</taxon>
        <taxon>Pseudomonadati</taxon>
        <taxon>Pseudomonadota</taxon>
        <taxon>Gammaproteobacteria</taxon>
        <taxon>Alteromonadales</taxon>
        <taxon>Colwelliaceae</taxon>
        <taxon>Thalassotalea</taxon>
    </lineage>
</organism>
<evidence type="ECO:0000313" key="3">
    <source>
        <dbReference type="Proteomes" id="UP000626370"/>
    </source>
</evidence>
<gene>
    <name evidence="2" type="ORF">GCM10011501_13560</name>
</gene>
<dbReference type="EMBL" id="BNAH01000004">
    <property type="protein sequence ID" value="GHE85742.1"/>
    <property type="molecule type" value="Genomic_DNA"/>
</dbReference>
<dbReference type="Proteomes" id="UP000626370">
    <property type="component" value="Unassembled WGS sequence"/>
</dbReference>
<proteinExistence type="predicted"/>
<feature type="signal peptide" evidence="1">
    <location>
        <begin position="1"/>
        <end position="22"/>
    </location>
</feature>
<accession>A0ABQ3IMB9</accession>
<evidence type="ECO:0000313" key="2">
    <source>
        <dbReference type="EMBL" id="GHE85742.1"/>
    </source>
</evidence>
<evidence type="ECO:0000256" key="1">
    <source>
        <dbReference type="SAM" id="SignalP"/>
    </source>
</evidence>
<name>A0ABQ3IMB9_9GAMM</name>
<keyword evidence="3" id="KW-1185">Reference proteome</keyword>
<keyword evidence="1" id="KW-0732">Signal</keyword>
<feature type="chain" id="PRO_5046776537" evidence="1">
    <location>
        <begin position="23"/>
        <end position="222"/>
    </location>
</feature>
<dbReference type="RefSeq" id="WP_189377494.1">
    <property type="nucleotide sequence ID" value="NZ_BNAH01000004.1"/>
</dbReference>
<comment type="caution">
    <text evidence="2">The sequence shown here is derived from an EMBL/GenBank/DDBJ whole genome shotgun (WGS) entry which is preliminary data.</text>
</comment>
<sequence length="222" mass="25789">MFKKITVLVVLCLSVVCNIATAEEAELPPINDQYNSVHGMVLFTKSSMVYAYNLSKYQLPNNVQLLYQLDIKDVALLQMIRDAQLVTIKPEAFNIQRLVRGEELTINADIYMGNYERDGMLVHKSRPLIFAKKLYSRYLNDLDESSNIQEYDVVDLNNNYKIYIHKIQQAPSYDHVLYIDVEASCLSRFNTRSPVPKRSELQYKFINCGTMTPLYFETQDFQ</sequence>